<dbReference type="GO" id="GO:0000139">
    <property type="term" value="C:Golgi membrane"/>
    <property type="evidence" value="ECO:0007669"/>
    <property type="project" value="TreeGrafter"/>
</dbReference>
<keyword evidence="2" id="KW-0378">Hydrolase</keyword>
<dbReference type="GO" id="GO:0004252">
    <property type="term" value="F:serine-type endopeptidase activity"/>
    <property type="evidence" value="ECO:0007669"/>
    <property type="project" value="InterPro"/>
</dbReference>
<evidence type="ECO:0000313" key="7">
    <source>
        <dbReference type="Proteomes" id="UP000676336"/>
    </source>
</evidence>
<comment type="similarity">
    <text evidence="5">Belongs to the peptidase S8 family.</text>
</comment>
<feature type="non-terminal residue" evidence="6">
    <location>
        <position position="1"/>
    </location>
</feature>
<keyword evidence="3" id="KW-0720">Serine protease</keyword>
<sequence>MVFVNSYSISSIEENEGQLNTPANHDINVIPAWLAGYSGKGVTISIIDDGLDHKHPELIDRY</sequence>
<evidence type="ECO:0000256" key="3">
    <source>
        <dbReference type="ARBA" id="ARBA00022825"/>
    </source>
</evidence>
<dbReference type="PROSITE" id="PS00136">
    <property type="entry name" value="SUBTILASE_ASP"/>
    <property type="match status" value="1"/>
</dbReference>
<evidence type="ECO:0000313" key="6">
    <source>
        <dbReference type="EMBL" id="CAF5201650.1"/>
    </source>
</evidence>
<dbReference type="SUPFAM" id="SSF52743">
    <property type="entry name" value="Subtilisin-like"/>
    <property type="match status" value="1"/>
</dbReference>
<dbReference type="AlphaFoldDB" id="A0A8S3IMB4"/>
<evidence type="ECO:0000256" key="5">
    <source>
        <dbReference type="PROSITE-ProRule" id="PRU01240"/>
    </source>
</evidence>
<keyword evidence="1" id="KW-0645">Protease</keyword>
<dbReference type="EMBL" id="CAJOBI010333072">
    <property type="protein sequence ID" value="CAF5201650.1"/>
    <property type="molecule type" value="Genomic_DNA"/>
</dbReference>
<dbReference type="PROSITE" id="PS51892">
    <property type="entry name" value="SUBTILASE"/>
    <property type="match status" value="1"/>
</dbReference>
<dbReference type="GO" id="GO:0016485">
    <property type="term" value="P:protein processing"/>
    <property type="evidence" value="ECO:0007669"/>
    <property type="project" value="TreeGrafter"/>
</dbReference>
<proteinExistence type="inferred from homology"/>
<dbReference type="Gene3D" id="3.40.50.200">
    <property type="entry name" value="Peptidase S8/S53 domain"/>
    <property type="match status" value="1"/>
</dbReference>
<name>A0A8S3IMB4_9BILA</name>
<evidence type="ECO:0000256" key="2">
    <source>
        <dbReference type="ARBA" id="ARBA00022801"/>
    </source>
</evidence>
<accession>A0A8S3IMB4</accession>
<protein>
    <submittedName>
        <fullName evidence="6">Uncharacterized protein</fullName>
    </submittedName>
</protein>
<reference evidence="6" key="1">
    <citation type="submission" date="2021-02" db="EMBL/GenBank/DDBJ databases">
        <authorList>
            <person name="Nowell W R."/>
        </authorList>
    </citation>
    <scope>NUCLEOTIDE SEQUENCE</scope>
</reference>
<dbReference type="Proteomes" id="UP000676336">
    <property type="component" value="Unassembled WGS sequence"/>
</dbReference>
<gene>
    <name evidence="6" type="ORF">SMN809_LOCUS75686</name>
</gene>
<dbReference type="PANTHER" id="PTHR42884:SF23">
    <property type="entry name" value="FURIN-LIKE PROTEASE 2"/>
    <property type="match status" value="1"/>
</dbReference>
<keyword evidence="4" id="KW-1015">Disulfide bond</keyword>
<comment type="caution">
    <text evidence="5">Lacks conserved residue(s) required for the propagation of feature annotation.</text>
</comment>
<organism evidence="6 7">
    <name type="scientific">Rotaria magnacalcarata</name>
    <dbReference type="NCBI Taxonomy" id="392030"/>
    <lineage>
        <taxon>Eukaryota</taxon>
        <taxon>Metazoa</taxon>
        <taxon>Spiralia</taxon>
        <taxon>Gnathifera</taxon>
        <taxon>Rotifera</taxon>
        <taxon>Eurotatoria</taxon>
        <taxon>Bdelloidea</taxon>
        <taxon>Philodinida</taxon>
        <taxon>Philodinidae</taxon>
        <taxon>Rotaria</taxon>
    </lineage>
</organism>
<dbReference type="PANTHER" id="PTHR42884">
    <property type="entry name" value="PROPROTEIN CONVERTASE SUBTILISIN/KEXIN-RELATED"/>
    <property type="match status" value="1"/>
</dbReference>
<comment type="caution">
    <text evidence="6">The sequence shown here is derived from an EMBL/GenBank/DDBJ whole genome shotgun (WGS) entry which is preliminary data.</text>
</comment>
<dbReference type="GO" id="GO:0005802">
    <property type="term" value="C:trans-Golgi network"/>
    <property type="evidence" value="ECO:0007669"/>
    <property type="project" value="TreeGrafter"/>
</dbReference>
<dbReference type="InterPro" id="IPR023827">
    <property type="entry name" value="Peptidase_S8_Asp-AS"/>
</dbReference>
<dbReference type="InterPro" id="IPR036852">
    <property type="entry name" value="Peptidase_S8/S53_dom_sf"/>
</dbReference>
<evidence type="ECO:0000256" key="1">
    <source>
        <dbReference type="ARBA" id="ARBA00022670"/>
    </source>
</evidence>
<evidence type="ECO:0000256" key="4">
    <source>
        <dbReference type="ARBA" id="ARBA00023157"/>
    </source>
</evidence>